<dbReference type="GO" id="GO:0031209">
    <property type="term" value="C:SCAR complex"/>
    <property type="evidence" value="ECO:0007669"/>
    <property type="project" value="InterPro"/>
</dbReference>
<dbReference type="GO" id="GO:0008064">
    <property type="term" value="P:regulation of actin polymerization or depolymerization"/>
    <property type="evidence" value="ECO:0007669"/>
    <property type="project" value="TreeGrafter"/>
</dbReference>
<dbReference type="PANTHER" id="PTHR33668:SF1">
    <property type="entry name" value="PROTEIN BRICK1"/>
    <property type="match status" value="1"/>
</dbReference>
<evidence type="ECO:0000313" key="6">
    <source>
        <dbReference type="EMBL" id="KAK2571424.1"/>
    </source>
</evidence>
<keyword evidence="4" id="KW-0175">Coiled coil</keyword>
<evidence type="ECO:0000256" key="1">
    <source>
        <dbReference type="ARBA" id="ARBA00004245"/>
    </source>
</evidence>
<keyword evidence="7" id="KW-1185">Reference proteome</keyword>
<reference evidence="6" key="1">
    <citation type="journal article" date="2023" name="G3 (Bethesda)">
        <title>Whole genome assembly and annotation of the endangered Caribbean coral Acropora cervicornis.</title>
        <authorList>
            <person name="Selwyn J.D."/>
            <person name="Vollmer S.V."/>
        </authorList>
    </citation>
    <scope>NUCLEOTIDE SEQUENCE</scope>
    <source>
        <strain evidence="6">K2</strain>
    </source>
</reference>
<dbReference type="Gene3D" id="1.20.5.110">
    <property type="match status" value="1"/>
</dbReference>
<dbReference type="InterPro" id="IPR033378">
    <property type="entry name" value="BRICK1"/>
</dbReference>
<gene>
    <name evidence="6" type="ORF">P5673_004015</name>
</gene>
<dbReference type="GO" id="GO:0048870">
    <property type="term" value="P:cell motility"/>
    <property type="evidence" value="ECO:0007669"/>
    <property type="project" value="TreeGrafter"/>
</dbReference>
<sequence length="115" mass="13189">MSSEVQQQIQQDWENREFIEIVSQGIKKIAEFLNDFDMSCRSRIAKINEQLTSLEQKVEYIEGRVSRDCLSLPITFPNWIPVGVNMQTLSNGWAIFSPSPQHNTNPNTPHLLPST</sequence>
<comment type="caution">
    <text evidence="6">The sequence shown here is derived from an EMBL/GenBank/DDBJ whole genome shotgun (WGS) entry which is preliminary data.</text>
</comment>
<reference evidence="6" key="2">
    <citation type="journal article" date="2023" name="Science">
        <title>Genomic signatures of disease resistance in endangered staghorn corals.</title>
        <authorList>
            <person name="Vollmer S.V."/>
            <person name="Selwyn J.D."/>
            <person name="Despard B.A."/>
            <person name="Roesel C.L."/>
        </authorList>
    </citation>
    <scope>NUCLEOTIDE SEQUENCE</scope>
    <source>
        <strain evidence="6">K2</strain>
    </source>
</reference>
<dbReference type="EMBL" id="JARQWQ010000006">
    <property type="protein sequence ID" value="KAK2571424.1"/>
    <property type="molecule type" value="Genomic_DNA"/>
</dbReference>
<organism evidence="6 7">
    <name type="scientific">Acropora cervicornis</name>
    <name type="common">Staghorn coral</name>
    <dbReference type="NCBI Taxonomy" id="6130"/>
    <lineage>
        <taxon>Eukaryota</taxon>
        <taxon>Metazoa</taxon>
        <taxon>Cnidaria</taxon>
        <taxon>Anthozoa</taxon>
        <taxon>Hexacorallia</taxon>
        <taxon>Scleractinia</taxon>
        <taxon>Astrocoeniina</taxon>
        <taxon>Acroporidae</taxon>
        <taxon>Acropora</taxon>
    </lineage>
</organism>
<dbReference type="GO" id="GO:0007015">
    <property type="term" value="P:actin filament organization"/>
    <property type="evidence" value="ECO:0007669"/>
    <property type="project" value="InterPro"/>
</dbReference>
<evidence type="ECO:0000256" key="4">
    <source>
        <dbReference type="ARBA" id="ARBA00023054"/>
    </source>
</evidence>
<proteinExistence type="inferred from homology"/>
<dbReference type="GO" id="GO:0044877">
    <property type="term" value="F:protein-containing complex binding"/>
    <property type="evidence" value="ECO:0007669"/>
    <property type="project" value="InterPro"/>
</dbReference>
<comment type="subcellular location">
    <subcellularLocation>
        <location evidence="1">Cytoplasm</location>
        <location evidence="1">Cytoskeleton</location>
    </subcellularLocation>
</comment>
<keyword evidence="3" id="KW-0963">Cytoplasm</keyword>
<evidence type="ECO:0000256" key="3">
    <source>
        <dbReference type="ARBA" id="ARBA00022490"/>
    </source>
</evidence>
<dbReference type="AlphaFoldDB" id="A0AAD9R1G8"/>
<accession>A0AAD9R1G8</accession>
<evidence type="ECO:0000256" key="5">
    <source>
        <dbReference type="ARBA" id="ARBA00023212"/>
    </source>
</evidence>
<protein>
    <submittedName>
        <fullName evidence="6">Protein BRICK1</fullName>
    </submittedName>
</protein>
<dbReference type="GO" id="GO:0005856">
    <property type="term" value="C:cytoskeleton"/>
    <property type="evidence" value="ECO:0007669"/>
    <property type="project" value="UniProtKB-SubCell"/>
</dbReference>
<comment type="similarity">
    <text evidence="2">Belongs to the BRK1 family.</text>
</comment>
<dbReference type="Proteomes" id="UP001249851">
    <property type="component" value="Unassembled WGS sequence"/>
</dbReference>
<evidence type="ECO:0000313" key="7">
    <source>
        <dbReference type="Proteomes" id="UP001249851"/>
    </source>
</evidence>
<keyword evidence="5" id="KW-0206">Cytoskeleton</keyword>
<name>A0AAD9R1G8_ACRCE</name>
<dbReference type="PANTHER" id="PTHR33668">
    <property type="entry name" value="PROTEIN BRICK1"/>
    <property type="match status" value="1"/>
</dbReference>
<evidence type="ECO:0000256" key="2">
    <source>
        <dbReference type="ARBA" id="ARBA00005620"/>
    </source>
</evidence>